<comment type="caution">
    <text evidence="1">The sequence shown here is derived from an EMBL/GenBank/DDBJ whole genome shotgun (WGS) entry which is preliminary data.</text>
</comment>
<protein>
    <submittedName>
        <fullName evidence="1">GrpB family protein</fullName>
    </submittedName>
</protein>
<dbReference type="AlphaFoldDB" id="A0A369WFP0"/>
<dbReference type="InterPro" id="IPR007344">
    <property type="entry name" value="GrpB/CoaE"/>
</dbReference>
<sequence>MKQASVELSEYSPDWPSKFEIEKRFLLEVAGSYNHGTIEHVGSTSIPGLIAKPVIDIMFGVKSLEESKPAIKILTNNGYSYFPYKGDVMHWFCKPSNEFRTHHLYLIPFQSPLWNERINFRDILRNNKSIAEAYSRIKIELASKYKNDRELYTTEKWPFIKQVLESA</sequence>
<dbReference type="InterPro" id="IPR043519">
    <property type="entry name" value="NT_sf"/>
</dbReference>
<dbReference type="PANTHER" id="PTHR34822:SF1">
    <property type="entry name" value="GRPB FAMILY PROTEIN"/>
    <property type="match status" value="1"/>
</dbReference>
<gene>
    <name evidence="1" type="ORF">DV711_11000</name>
</gene>
<proteinExistence type="predicted"/>
<dbReference type="RefSeq" id="WP_114695760.1">
    <property type="nucleotide sequence ID" value="NZ_QQOH01000003.1"/>
</dbReference>
<accession>A0A369WFP0</accession>
<dbReference type="Gene3D" id="3.30.460.10">
    <property type="entry name" value="Beta Polymerase, domain 2"/>
    <property type="match status" value="1"/>
</dbReference>
<dbReference type="EMBL" id="QQOH01000003">
    <property type="protein sequence ID" value="RDE19416.1"/>
    <property type="molecule type" value="Genomic_DNA"/>
</dbReference>
<name>A0A369WFP0_9GAMM</name>
<dbReference type="OrthoDB" id="9799092at2"/>
<dbReference type="Pfam" id="PF04229">
    <property type="entry name" value="GrpB"/>
    <property type="match status" value="1"/>
</dbReference>
<organism evidence="1 2">
    <name type="scientific">Motiliproteus coralliicola</name>
    <dbReference type="NCBI Taxonomy" id="2283196"/>
    <lineage>
        <taxon>Bacteria</taxon>
        <taxon>Pseudomonadati</taxon>
        <taxon>Pseudomonadota</taxon>
        <taxon>Gammaproteobacteria</taxon>
        <taxon>Oceanospirillales</taxon>
        <taxon>Oceanospirillaceae</taxon>
        <taxon>Motiliproteus</taxon>
    </lineage>
</organism>
<dbReference type="SUPFAM" id="SSF81301">
    <property type="entry name" value="Nucleotidyltransferase"/>
    <property type="match status" value="1"/>
</dbReference>
<evidence type="ECO:0000313" key="1">
    <source>
        <dbReference type="EMBL" id="RDE19416.1"/>
    </source>
</evidence>
<reference evidence="1 2" key="1">
    <citation type="submission" date="2018-07" db="EMBL/GenBank/DDBJ databases">
        <title>Motiliproteus coralliicola sp. nov., a bacterium isolated from Coral.</title>
        <authorList>
            <person name="Wang G."/>
        </authorList>
    </citation>
    <scope>NUCLEOTIDE SEQUENCE [LARGE SCALE GENOMIC DNA]</scope>
    <source>
        <strain evidence="1 2">C34</strain>
    </source>
</reference>
<keyword evidence="2" id="KW-1185">Reference proteome</keyword>
<dbReference type="Proteomes" id="UP000253769">
    <property type="component" value="Unassembled WGS sequence"/>
</dbReference>
<evidence type="ECO:0000313" key="2">
    <source>
        <dbReference type="Proteomes" id="UP000253769"/>
    </source>
</evidence>
<dbReference type="PANTHER" id="PTHR34822">
    <property type="entry name" value="GRPB DOMAIN PROTEIN (AFU_ORTHOLOGUE AFUA_1G01530)"/>
    <property type="match status" value="1"/>
</dbReference>